<keyword evidence="3" id="KW-1185">Reference proteome</keyword>
<sequence length="78" mass="8705">FSEEAEENESTTEGLIKEEVTKADKGISKVLMALKSEMAEAFGNILYDNTSKVLQSPEGGRSEQHIRRREQSRSSEEG</sequence>
<feature type="non-terminal residue" evidence="2">
    <location>
        <position position="1"/>
    </location>
</feature>
<feature type="compositionally biased region" description="Basic and acidic residues" evidence="1">
    <location>
        <begin position="60"/>
        <end position="78"/>
    </location>
</feature>
<evidence type="ECO:0000313" key="2">
    <source>
        <dbReference type="EMBL" id="QQP53654.1"/>
    </source>
</evidence>
<dbReference type="Proteomes" id="UP000595437">
    <property type="component" value="Chromosome 4"/>
</dbReference>
<name>A0A7T8KD27_CALRO</name>
<organism evidence="2 3">
    <name type="scientific">Caligus rogercresseyi</name>
    <name type="common">Sea louse</name>
    <dbReference type="NCBI Taxonomy" id="217165"/>
    <lineage>
        <taxon>Eukaryota</taxon>
        <taxon>Metazoa</taxon>
        <taxon>Ecdysozoa</taxon>
        <taxon>Arthropoda</taxon>
        <taxon>Crustacea</taxon>
        <taxon>Multicrustacea</taxon>
        <taxon>Hexanauplia</taxon>
        <taxon>Copepoda</taxon>
        <taxon>Siphonostomatoida</taxon>
        <taxon>Caligidae</taxon>
        <taxon>Caligus</taxon>
    </lineage>
</organism>
<reference evidence="3" key="1">
    <citation type="submission" date="2021-01" db="EMBL/GenBank/DDBJ databases">
        <title>Caligus Genome Assembly.</title>
        <authorList>
            <person name="Gallardo-Escarate C."/>
        </authorList>
    </citation>
    <scope>NUCLEOTIDE SEQUENCE [LARGE SCALE GENOMIC DNA]</scope>
</reference>
<feature type="region of interest" description="Disordered" evidence="1">
    <location>
        <begin position="52"/>
        <end position="78"/>
    </location>
</feature>
<protein>
    <submittedName>
        <fullName evidence="2">Uncharacterized protein</fullName>
    </submittedName>
</protein>
<gene>
    <name evidence="2" type="ORF">FKW44_006196</name>
</gene>
<dbReference type="AlphaFoldDB" id="A0A7T8KD27"/>
<evidence type="ECO:0000256" key="1">
    <source>
        <dbReference type="SAM" id="MobiDB-lite"/>
    </source>
</evidence>
<accession>A0A7T8KD27</accession>
<dbReference type="EMBL" id="CP045893">
    <property type="protein sequence ID" value="QQP53654.1"/>
    <property type="molecule type" value="Genomic_DNA"/>
</dbReference>
<proteinExistence type="predicted"/>
<evidence type="ECO:0000313" key="3">
    <source>
        <dbReference type="Proteomes" id="UP000595437"/>
    </source>
</evidence>